<dbReference type="AlphaFoldDB" id="W6UU54"/>
<evidence type="ECO:0000313" key="1">
    <source>
        <dbReference type="EMBL" id="EUB61902.1"/>
    </source>
</evidence>
<evidence type="ECO:0000313" key="2">
    <source>
        <dbReference type="Proteomes" id="UP000019149"/>
    </source>
</evidence>
<dbReference type="GeneID" id="36338890"/>
<gene>
    <name evidence="1" type="ORF">EGR_03175</name>
</gene>
<dbReference type="KEGG" id="egl:EGR_03175"/>
<dbReference type="CTD" id="36338890"/>
<reference evidence="1 2" key="1">
    <citation type="journal article" date="2013" name="Nat. Genet.">
        <title>The genome of the hydatid tapeworm Echinococcus granulosus.</title>
        <authorList>
            <person name="Zheng H."/>
            <person name="Zhang W."/>
            <person name="Zhang L."/>
            <person name="Zhang Z."/>
            <person name="Li J."/>
            <person name="Lu G."/>
            <person name="Zhu Y."/>
            <person name="Wang Y."/>
            <person name="Huang Y."/>
            <person name="Liu J."/>
            <person name="Kang H."/>
            <person name="Chen J."/>
            <person name="Wang L."/>
            <person name="Chen A."/>
            <person name="Yu S."/>
            <person name="Gao Z."/>
            <person name="Jin L."/>
            <person name="Gu W."/>
            <person name="Wang Z."/>
            <person name="Zhao L."/>
            <person name="Shi B."/>
            <person name="Wen H."/>
            <person name="Lin R."/>
            <person name="Jones M.K."/>
            <person name="Brejova B."/>
            <person name="Vinar T."/>
            <person name="Zhao G."/>
            <person name="McManus D.P."/>
            <person name="Chen Z."/>
            <person name="Zhou Y."/>
            <person name="Wang S."/>
        </authorList>
    </citation>
    <scope>NUCLEOTIDE SEQUENCE [LARGE SCALE GENOMIC DNA]</scope>
</reference>
<keyword evidence="2" id="KW-1185">Reference proteome</keyword>
<accession>W6UU54</accession>
<sequence length="92" mass="10731">MKANFTALSDFSPTHFHFFSLTCSANKIYHSFNKIRPKIYLLGNLLSFKILVKHPLRYIKIHINFPLNSVFRMPNTFDTIKDISLQKGSNLK</sequence>
<protein>
    <submittedName>
        <fullName evidence="1">Uncharacterized protein</fullName>
    </submittedName>
</protein>
<organism evidence="1 2">
    <name type="scientific">Echinococcus granulosus</name>
    <name type="common">Hydatid tapeworm</name>
    <dbReference type="NCBI Taxonomy" id="6210"/>
    <lineage>
        <taxon>Eukaryota</taxon>
        <taxon>Metazoa</taxon>
        <taxon>Spiralia</taxon>
        <taxon>Lophotrochozoa</taxon>
        <taxon>Platyhelminthes</taxon>
        <taxon>Cestoda</taxon>
        <taxon>Eucestoda</taxon>
        <taxon>Cyclophyllidea</taxon>
        <taxon>Taeniidae</taxon>
        <taxon>Echinococcus</taxon>
        <taxon>Echinococcus granulosus group</taxon>
    </lineage>
</organism>
<dbReference type="EMBL" id="APAU02000016">
    <property type="protein sequence ID" value="EUB61902.1"/>
    <property type="molecule type" value="Genomic_DNA"/>
</dbReference>
<comment type="caution">
    <text evidence="1">The sequence shown here is derived from an EMBL/GenBank/DDBJ whole genome shotgun (WGS) entry which is preliminary data.</text>
</comment>
<proteinExistence type="predicted"/>
<dbReference type="RefSeq" id="XP_024353098.1">
    <property type="nucleotide sequence ID" value="XM_024492424.1"/>
</dbReference>
<name>W6UU54_ECHGR</name>
<dbReference type="Proteomes" id="UP000019149">
    <property type="component" value="Unassembled WGS sequence"/>
</dbReference>